<organism evidence="2 3">
    <name type="scientific">Amblyomma americanum</name>
    <name type="common">Lone star tick</name>
    <dbReference type="NCBI Taxonomy" id="6943"/>
    <lineage>
        <taxon>Eukaryota</taxon>
        <taxon>Metazoa</taxon>
        <taxon>Ecdysozoa</taxon>
        <taxon>Arthropoda</taxon>
        <taxon>Chelicerata</taxon>
        <taxon>Arachnida</taxon>
        <taxon>Acari</taxon>
        <taxon>Parasitiformes</taxon>
        <taxon>Ixodida</taxon>
        <taxon>Ixodoidea</taxon>
        <taxon>Ixodidae</taxon>
        <taxon>Amblyomminae</taxon>
        <taxon>Amblyomma</taxon>
    </lineage>
</organism>
<reference evidence="2 3" key="1">
    <citation type="journal article" date="2023" name="Arcadia Sci">
        <title>De novo assembly of a long-read Amblyomma americanum tick genome.</title>
        <authorList>
            <person name="Chou S."/>
            <person name="Poskanzer K.E."/>
            <person name="Rollins M."/>
            <person name="Thuy-Boun P.S."/>
        </authorList>
    </citation>
    <scope>NUCLEOTIDE SEQUENCE [LARGE SCALE GENOMIC DNA]</scope>
    <source>
        <strain evidence="2">F_SG_1</strain>
        <tissue evidence="2">Salivary glands</tissue>
    </source>
</reference>
<dbReference type="AlphaFoldDB" id="A0AAQ4E9F4"/>
<dbReference type="Proteomes" id="UP001321473">
    <property type="component" value="Unassembled WGS sequence"/>
</dbReference>
<gene>
    <name evidence="2" type="ORF">V5799_025368</name>
</gene>
<evidence type="ECO:0000313" key="2">
    <source>
        <dbReference type="EMBL" id="KAK8771391.1"/>
    </source>
</evidence>
<protein>
    <submittedName>
        <fullName evidence="2">Uncharacterized protein</fullName>
    </submittedName>
</protein>
<dbReference type="EMBL" id="JARKHS020019811">
    <property type="protein sequence ID" value="KAK8771391.1"/>
    <property type="molecule type" value="Genomic_DNA"/>
</dbReference>
<accession>A0AAQ4E9F4</accession>
<proteinExistence type="predicted"/>
<feature type="region of interest" description="Disordered" evidence="1">
    <location>
        <begin position="1"/>
        <end position="31"/>
    </location>
</feature>
<sequence length="71" mass="7600">MKHHTQVRGWGPCVGEDAEGTTHAEGGRSVRRSIRKAGAGEGGAVKGCCHKCSVALRSCWSSRVRRADDVH</sequence>
<evidence type="ECO:0000313" key="3">
    <source>
        <dbReference type="Proteomes" id="UP001321473"/>
    </source>
</evidence>
<comment type="caution">
    <text evidence="2">The sequence shown here is derived from an EMBL/GenBank/DDBJ whole genome shotgun (WGS) entry which is preliminary data.</text>
</comment>
<evidence type="ECO:0000256" key="1">
    <source>
        <dbReference type="SAM" id="MobiDB-lite"/>
    </source>
</evidence>
<keyword evidence="3" id="KW-1185">Reference proteome</keyword>
<name>A0AAQ4E9F4_AMBAM</name>